<dbReference type="InterPro" id="IPR044946">
    <property type="entry name" value="Restrct_endonuc_typeI_TRD_sf"/>
</dbReference>
<dbReference type="Gene3D" id="3.90.220.20">
    <property type="entry name" value="DNA methylase specificity domains"/>
    <property type="match status" value="2"/>
</dbReference>
<feature type="domain" description="Type I restriction modification DNA specificity" evidence="4">
    <location>
        <begin position="247"/>
        <end position="421"/>
    </location>
</feature>
<keyword evidence="5" id="KW-0540">Nuclease</keyword>
<comment type="similarity">
    <text evidence="1">Belongs to the type-I restriction system S methylase family.</text>
</comment>
<keyword evidence="5" id="KW-0255">Endonuclease</keyword>
<dbReference type="GO" id="GO:0004519">
    <property type="term" value="F:endonuclease activity"/>
    <property type="evidence" value="ECO:0007669"/>
    <property type="project" value="UniProtKB-KW"/>
</dbReference>
<dbReference type="Proteomes" id="UP001597264">
    <property type="component" value="Unassembled WGS sequence"/>
</dbReference>
<evidence type="ECO:0000259" key="4">
    <source>
        <dbReference type="Pfam" id="PF01420"/>
    </source>
</evidence>
<gene>
    <name evidence="5" type="ORF">ACFQ2X_09695</name>
</gene>
<protein>
    <submittedName>
        <fullName evidence="5">Restriction endonuclease subunit S</fullName>
        <ecNumber evidence="5">3.1.21.-</ecNumber>
    </submittedName>
</protein>
<comment type="caution">
    <text evidence="5">The sequence shown here is derived from an EMBL/GenBank/DDBJ whole genome shotgun (WGS) entry which is preliminary data.</text>
</comment>
<keyword evidence="5" id="KW-0378">Hydrolase</keyword>
<dbReference type="CDD" id="cd17248">
    <property type="entry name" value="RMtype1_S_AmiI-TRD2-CR2_like"/>
    <property type="match status" value="1"/>
</dbReference>
<dbReference type="PANTHER" id="PTHR43140:SF1">
    <property type="entry name" value="TYPE I RESTRICTION ENZYME ECOKI SPECIFICITY SUBUNIT"/>
    <property type="match status" value="1"/>
</dbReference>
<dbReference type="Pfam" id="PF01420">
    <property type="entry name" value="Methylase_S"/>
    <property type="match status" value="2"/>
</dbReference>
<proteinExistence type="inferred from homology"/>
<feature type="domain" description="Type I restriction modification DNA specificity" evidence="4">
    <location>
        <begin position="7"/>
        <end position="174"/>
    </location>
</feature>
<evidence type="ECO:0000313" key="5">
    <source>
        <dbReference type="EMBL" id="MFD1216873.1"/>
    </source>
</evidence>
<keyword evidence="2" id="KW-0680">Restriction system</keyword>
<dbReference type="RefSeq" id="WP_230437052.1">
    <property type="nucleotide sequence ID" value="NZ_CP087715.1"/>
</dbReference>
<dbReference type="GO" id="GO:0016787">
    <property type="term" value="F:hydrolase activity"/>
    <property type="evidence" value="ECO:0007669"/>
    <property type="project" value="UniProtKB-KW"/>
</dbReference>
<accession>A0ABW3U7K7</accession>
<organism evidence="5 6">
    <name type="scientific">Microbulbifer celer</name>
    <dbReference type="NCBI Taxonomy" id="435905"/>
    <lineage>
        <taxon>Bacteria</taxon>
        <taxon>Pseudomonadati</taxon>
        <taxon>Pseudomonadota</taxon>
        <taxon>Gammaproteobacteria</taxon>
        <taxon>Cellvibrionales</taxon>
        <taxon>Microbulbiferaceae</taxon>
        <taxon>Microbulbifer</taxon>
    </lineage>
</organism>
<dbReference type="InterPro" id="IPR051212">
    <property type="entry name" value="Type-I_RE_S_subunit"/>
</dbReference>
<reference evidence="6" key="1">
    <citation type="journal article" date="2019" name="Int. J. Syst. Evol. Microbiol.">
        <title>The Global Catalogue of Microorganisms (GCM) 10K type strain sequencing project: providing services to taxonomists for standard genome sequencing and annotation.</title>
        <authorList>
            <consortium name="The Broad Institute Genomics Platform"/>
            <consortium name="The Broad Institute Genome Sequencing Center for Infectious Disease"/>
            <person name="Wu L."/>
            <person name="Ma J."/>
        </authorList>
    </citation>
    <scope>NUCLEOTIDE SEQUENCE [LARGE SCALE GENOMIC DNA]</scope>
    <source>
        <strain evidence="6">CCUG 54356</strain>
    </source>
</reference>
<dbReference type="EC" id="3.1.21.-" evidence="5"/>
<evidence type="ECO:0000256" key="2">
    <source>
        <dbReference type="ARBA" id="ARBA00022747"/>
    </source>
</evidence>
<keyword evidence="3" id="KW-0238">DNA-binding</keyword>
<dbReference type="CDD" id="cd17496">
    <property type="entry name" value="RMtype1_S_BliBORF2384P-TRD1-CR1_like"/>
    <property type="match status" value="1"/>
</dbReference>
<evidence type="ECO:0000256" key="1">
    <source>
        <dbReference type="ARBA" id="ARBA00010923"/>
    </source>
</evidence>
<name>A0ABW3U7K7_9GAMM</name>
<dbReference type="SUPFAM" id="SSF116734">
    <property type="entry name" value="DNA methylase specificity domain"/>
    <property type="match status" value="2"/>
</dbReference>
<dbReference type="InterPro" id="IPR000055">
    <property type="entry name" value="Restrct_endonuc_typeI_TRD"/>
</dbReference>
<evidence type="ECO:0000256" key="3">
    <source>
        <dbReference type="ARBA" id="ARBA00023125"/>
    </source>
</evidence>
<dbReference type="PANTHER" id="PTHR43140">
    <property type="entry name" value="TYPE-1 RESTRICTION ENZYME ECOKI SPECIFICITY PROTEIN"/>
    <property type="match status" value="1"/>
</dbReference>
<evidence type="ECO:0000313" key="6">
    <source>
        <dbReference type="Proteomes" id="UP001597264"/>
    </source>
</evidence>
<keyword evidence="6" id="KW-1185">Reference proteome</keyword>
<sequence>MYDVCLPSTWKIVQLSDIADFIMGQAPKKSECNFEGVGEVFVKAGEFSKIRPVIKEWTTNPLKLASNEDVLICVVGATAGKLNLGINCAIGRSVAAIRPLGNIKNDYIYSFLLTQVDSLRKGSTGSAQGVISRADLSQVQIPVAGLTEQKVIAEKLDTLLAQVENTKARLQRIPQILKRFRQSVLAAGVTGKLSKDWRKDNSENTTEALLKDHLPLPKPARWKSRSTSYIEGVNATAVGKPENSPVKEWQWVPLVEIARMESGHTPSRSKPEYWGGDICWIGIKDANKNHATKISDTEQKTNELGLANSASRLLPEGTVCISRTASVGYVVKMAKPMATSQDFVNWVPSDVVDPDWLMWLFVAERESLFKFGKGSTHTTVYFPEWLSMHVLLPHIKEQRYIARRIEQLFAYADTIEKQVNNAQAAVEHLTQSILTKAFRGELTEQWRKENPELISGENSAEALLERIQAERAAVKPAKKTRRKKS</sequence>
<dbReference type="EMBL" id="JBHTLR010000008">
    <property type="protein sequence ID" value="MFD1216873.1"/>
    <property type="molecule type" value="Genomic_DNA"/>
</dbReference>